<evidence type="ECO:0000313" key="4">
    <source>
        <dbReference type="Proteomes" id="UP000032414"/>
    </source>
</evidence>
<reference evidence="3 5" key="3">
    <citation type="submission" date="2016-10" db="EMBL/GenBank/DDBJ databases">
        <authorList>
            <person name="Varghese N."/>
            <person name="Submissions S."/>
        </authorList>
    </citation>
    <scope>NUCLEOTIDE SEQUENCE [LARGE SCALE GENOMIC DNA]</scope>
    <source>
        <strain evidence="3 5">ATCC 33218</strain>
    </source>
</reference>
<evidence type="ECO:0000256" key="1">
    <source>
        <dbReference type="SAM" id="MobiDB-lite"/>
    </source>
</evidence>
<feature type="region of interest" description="Disordered" evidence="1">
    <location>
        <begin position="343"/>
        <end position="419"/>
    </location>
</feature>
<dbReference type="EMBL" id="LN614830">
    <property type="protein sequence ID" value="CEG62256.1"/>
    <property type="molecule type" value="Genomic_DNA"/>
</dbReference>
<dbReference type="Proteomes" id="UP000182998">
    <property type="component" value="Unassembled WGS sequence"/>
</dbReference>
<evidence type="ECO:0000313" key="3">
    <source>
        <dbReference type="EMBL" id="SCY05858.1"/>
    </source>
</evidence>
<dbReference type="STRING" id="451.B6N58_13930"/>
<dbReference type="Proteomes" id="UP000032414">
    <property type="component" value="Chromosome I"/>
</dbReference>
<organism evidence="2 4">
    <name type="scientific">Legionella micdadei</name>
    <name type="common">Tatlockia micdadei</name>
    <dbReference type="NCBI Taxonomy" id="451"/>
    <lineage>
        <taxon>Bacteria</taxon>
        <taxon>Pseudomonadati</taxon>
        <taxon>Pseudomonadota</taxon>
        <taxon>Gammaproteobacteria</taxon>
        <taxon>Legionellales</taxon>
        <taxon>Legionellaceae</taxon>
        <taxon>Legionella</taxon>
    </lineage>
</organism>
<evidence type="ECO:0000313" key="2">
    <source>
        <dbReference type="EMBL" id="CEG62256.1"/>
    </source>
</evidence>
<protein>
    <submittedName>
        <fullName evidence="2">Uncharacterized protein</fullName>
    </submittedName>
</protein>
<evidence type="ECO:0000313" key="5">
    <source>
        <dbReference type="Proteomes" id="UP000182998"/>
    </source>
</evidence>
<dbReference type="AlphaFoldDB" id="A0A098GL86"/>
<gene>
    <name evidence="2" type="ORF">LMI_3026</name>
    <name evidence="3" type="ORF">SAMN02982997_00738</name>
</gene>
<dbReference type="EMBL" id="FMVN01000003">
    <property type="protein sequence ID" value="SCY05858.1"/>
    <property type="molecule type" value="Genomic_DNA"/>
</dbReference>
<reference evidence="2" key="1">
    <citation type="submission" date="2014-09" db="EMBL/GenBank/DDBJ databases">
        <authorList>
            <person name="GOMEZ-VALERO Laura"/>
        </authorList>
    </citation>
    <scope>NUCLEOTIDE SEQUENCE</scope>
    <source>
        <strain evidence="2">ATCC33218</strain>
    </source>
</reference>
<dbReference type="PATRIC" id="fig|451.8.peg.826"/>
<accession>A0A098GL86</accession>
<proteinExistence type="predicted"/>
<dbReference type="RefSeq" id="WP_045100344.1">
    <property type="nucleotide sequence ID" value="NZ_CP020614.1"/>
</dbReference>
<dbReference type="KEGG" id="tmc:LMI_3026"/>
<name>A0A098GL86_LEGMI</name>
<keyword evidence="5" id="KW-1185">Reference proteome</keyword>
<feature type="compositionally biased region" description="Polar residues" evidence="1">
    <location>
        <begin position="364"/>
        <end position="376"/>
    </location>
</feature>
<dbReference type="OrthoDB" id="7024727at2"/>
<dbReference type="HOGENOM" id="CLU_655409_0_0_6"/>
<feature type="compositionally biased region" description="Basic and acidic residues" evidence="1">
    <location>
        <begin position="398"/>
        <end position="419"/>
    </location>
</feature>
<sequence length="419" mass="47899">MKKDTNQELLAAQFNEKIQQVENDFAQLMGRIGSIDSSSGLKVTQDFTVDFSQKIINALEDIAAQFPALVENWHGLPPFIKQEDIMTLIERIPPLGLRLTRLEPWMKRLAYGDGESFTQPYADFKTKISQTKIYTTESDQEQILTSFARFENKTLAARSNYEKLLRNVEKAYQGLAHYKKANVDKSGLTGERASALTAILNDYSRIPLQLEEAELKRFKQSEAYLKAQENSEHLLLSQRHMKHYQECLPLEKQINFLNEILTSQQSLDEDIRRKYSILFKHHTNPIGLLKQIKQIDSSPIIKLTELRDALVAAENARRAFIKADSELPEPLLSDRIVKAQDKMTTPAHETTQAQHADSEKKPAPSTTQDQLSSQQAIPGRVRKMTAEYEQMLAKRGIFKAEKKHDAEAEQPEKPKPSHR</sequence>
<reference evidence="4" key="2">
    <citation type="submission" date="2014-09" db="EMBL/GenBank/DDBJ databases">
        <authorList>
            <person name="Gomez-Valero L."/>
        </authorList>
    </citation>
    <scope>NUCLEOTIDE SEQUENCE [LARGE SCALE GENOMIC DNA]</scope>
    <source>
        <strain evidence="4">ATCC33218</strain>
    </source>
</reference>